<protein>
    <submittedName>
        <fullName evidence="1">Uncharacterized protein</fullName>
    </submittedName>
</protein>
<comment type="caution">
    <text evidence="1">The sequence shown here is derived from an EMBL/GenBank/DDBJ whole genome shotgun (WGS) entry which is preliminary data.</text>
</comment>
<gene>
    <name evidence="1" type="ORF">GAK31_02385</name>
</gene>
<accession>A0A7V8JL91</accession>
<reference evidence="2" key="1">
    <citation type="journal article" date="2020" name="MBio">
        <title>Horizontal gene transfer to a defensive symbiont with a reduced genome amongst a multipartite beetle microbiome.</title>
        <authorList>
            <person name="Waterworth S.C."/>
            <person name="Florez L.V."/>
            <person name="Rees E.R."/>
            <person name="Hertweck C."/>
            <person name="Kaltenpoth M."/>
            <person name="Kwan J.C."/>
        </authorList>
    </citation>
    <scope>NUCLEOTIDE SEQUENCE [LARGE SCALE GENOMIC DNA]</scope>
</reference>
<evidence type="ECO:0000313" key="1">
    <source>
        <dbReference type="EMBL" id="KAF1014898.1"/>
    </source>
</evidence>
<proteinExistence type="predicted"/>
<dbReference type="Proteomes" id="UP000487117">
    <property type="component" value="Unassembled WGS sequence"/>
</dbReference>
<dbReference type="EMBL" id="WNDS01000003">
    <property type="protein sequence ID" value="KAF1014898.1"/>
    <property type="molecule type" value="Genomic_DNA"/>
</dbReference>
<evidence type="ECO:0000313" key="2">
    <source>
        <dbReference type="Proteomes" id="UP000487117"/>
    </source>
</evidence>
<organism evidence="1 2">
    <name type="scientific">Stenotrophomonas maltophilia</name>
    <name type="common">Pseudomonas maltophilia</name>
    <name type="synonym">Xanthomonas maltophilia</name>
    <dbReference type="NCBI Taxonomy" id="40324"/>
    <lineage>
        <taxon>Bacteria</taxon>
        <taxon>Pseudomonadati</taxon>
        <taxon>Pseudomonadota</taxon>
        <taxon>Gammaproteobacteria</taxon>
        <taxon>Lysobacterales</taxon>
        <taxon>Lysobacteraceae</taxon>
        <taxon>Stenotrophomonas</taxon>
        <taxon>Stenotrophomonas maltophilia group</taxon>
    </lineage>
</organism>
<sequence>MLWMLLAAATAAPATTTDAGYETARAQAWRDEASLDPAASTIMIGNLGEAGGAALRGCLPQRTSATPPVFTVVLQLDARGKVERSWGQGEPALVACVKHALAGRSVFAPPQAPFLVAFELLADEVE</sequence>
<dbReference type="AlphaFoldDB" id="A0A7V8JL91"/>
<name>A0A7V8JL91_STEMA</name>